<reference evidence="3" key="1">
    <citation type="journal article" date="2005" name="Nature">
        <title>Sequencing of Aspergillus nidulans and comparative analysis with A. fumigatus and A. oryzae.</title>
        <authorList>
            <person name="Galagan J.E."/>
            <person name="Calvo S.E."/>
            <person name="Cuomo C."/>
            <person name="Ma L.J."/>
            <person name="Wortman J.R."/>
            <person name="Batzoglou S."/>
            <person name="Lee S.I."/>
            <person name="Basturkmen M."/>
            <person name="Spevak C.C."/>
            <person name="Clutterbuck J."/>
            <person name="Kapitonov V."/>
            <person name="Jurka J."/>
            <person name="Scazzocchio C."/>
            <person name="Farman M."/>
            <person name="Butler J."/>
            <person name="Purcell S."/>
            <person name="Harris S."/>
            <person name="Braus G.H."/>
            <person name="Draht O."/>
            <person name="Busch S."/>
            <person name="D'Enfert C."/>
            <person name="Bouchier C."/>
            <person name="Goldman G.H."/>
            <person name="Bell-Pedersen D."/>
            <person name="Griffiths-Jones S."/>
            <person name="Doonan J.H."/>
            <person name="Yu J."/>
            <person name="Vienken K."/>
            <person name="Pain A."/>
            <person name="Freitag M."/>
            <person name="Selker E.U."/>
            <person name="Archer D.B."/>
            <person name="Penalva M.A."/>
            <person name="Oakley B.R."/>
            <person name="Momany M."/>
            <person name="Tanaka T."/>
            <person name="Kumagai T."/>
            <person name="Asai K."/>
            <person name="Machida M."/>
            <person name="Nierman W.C."/>
            <person name="Denning D.W."/>
            <person name="Caddick M."/>
            <person name="Hynes M."/>
            <person name="Paoletti M."/>
            <person name="Fischer R."/>
            <person name="Miller B."/>
            <person name="Dyer P."/>
            <person name="Sachs M.S."/>
            <person name="Osmani S.A."/>
            <person name="Birren B.W."/>
        </authorList>
    </citation>
    <scope>NUCLEOTIDE SEQUENCE [LARGE SCALE GENOMIC DNA]</scope>
    <source>
        <strain evidence="3">FGSC A4 / ATCC 38163 / CBS 112.46 / NRRL 194 / M139</strain>
    </source>
</reference>
<reference evidence="3" key="2">
    <citation type="journal article" date="2009" name="Fungal Genet. Biol.">
        <title>The 2008 update of the Aspergillus nidulans genome annotation: a community effort.</title>
        <authorList>
            <person name="Wortman J.R."/>
            <person name="Gilsenan J.M."/>
            <person name="Joardar V."/>
            <person name="Deegan J."/>
            <person name="Clutterbuck J."/>
            <person name="Andersen M.R."/>
            <person name="Archer D."/>
            <person name="Bencina M."/>
            <person name="Braus G."/>
            <person name="Coutinho P."/>
            <person name="von Dohren H."/>
            <person name="Doonan J."/>
            <person name="Driessen A.J."/>
            <person name="Durek P."/>
            <person name="Espeso E."/>
            <person name="Fekete E."/>
            <person name="Flipphi M."/>
            <person name="Estrada C.G."/>
            <person name="Geysens S."/>
            <person name="Goldman G."/>
            <person name="de Groot P.W."/>
            <person name="Hansen K."/>
            <person name="Harris S.D."/>
            <person name="Heinekamp T."/>
            <person name="Helmstaedt K."/>
            <person name="Henrissat B."/>
            <person name="Hofmann G."/>
            <person name="Homan T."/>
            <person name="Horio T."/>
            <person name="Horiuchi H."/>
            <person name="James S."/>
            <person name="Jones M."/>
            <person name="Karaffa L."/>
            <person name="Karanyi Z."/>
            <person name="Kato M."/>
            <person name="Keller N."/>
            <person name="Kelly D.E."/>
            <person name="Kiel J.A."/>
            <person name="Kim J.M."/>
            <person name="van der Klei I.J."/>
            <person name="Klis F.M."/>
            <person name="Kovalchuk A."/>
            <person name="Krasevec N."/>
            <person name="Kubicek C.P."/>
            <person name="Liu B."/>
            <person name="Maccabe A."/>
            <person name="Meyer V."/>
            <person name="Mirabito P."/>
            <person name="Miskei M."/>
            <person name="Mos M."/>
            <person name="Mullins J."/>
            <person name="Nelson D.R."/>
            <person name="Nielsen J."/>
            <person name="Oakley B.R."/>
            <person name="Osmani S.A."/>
            <person name="Pakula T."/>
            <person name="Paszewski A."/>
            <person name="Paulsen I."/>
            <person name="Pilsyk S."/>
            <person name="Pocsi I."/>
            <person name="Punt P.J."/>
            <person name="Ram A.F."/>
            <person name="Ren Q."/>
            <person name="Robellet X."/>
            <person name="Robson G."/>
            <person name="Seiboth B."/>
            <person name="van Solingen P."/>
            <person name="Specht T."/>
            <person name="Sun J."/>
            <person name="Taheri-Talesh N."/>
            <person name="Takeshita N."/>
            <person name="Ussery D."/>
            <person name="vanKuyk P.A."/>
            <person name="Visser H."/>
            <person name="van de Vondervoort P.J."/>
            <person name="de Vries R.P."/>
            <person name="Walton J."/>
            <person name="Xiang X."/>
            <person name="Xiong Y."/>
            <person name="Zeng A.P."/>
            <person name="Brandt B.W."/>
            <person name="Cornell M.J."/>
            <person name="van den Hondel C.A."/>
            <person name="Visser J."/>
            <person name="Oliver S.G."/>
            <person name="Turner G."/>
        </authorList>
    </citation>
    <scope>GENOME REANNOTATION</scope>
    <source>
        <strain evidence="3">FGSC A4 / ATCC 38163 / CBS 112.46 / NRRL 194 / M139</strain>
    </source>
</reference>
<keyword evidence="1" id="KW-0472">Membrane</keyword>
<name>Q5BAI6_EMENI</name>
<keyword evidence="1" id="KW-0812">Transmembrane</keyword>
<sequence length="133" mass="15042">MSPVFQRFRQPAPQPNSGHGLQAYLMVIFVTLVMVSDLVSWVFYVVHTGWILYQYLDNLVLGGDGPLQILFSKWDLVLSALMTARLGMLAYGFLRKRVRPWAWGHWMFGYWAGLVQAAGLTGEGSDSVSVRFL</sequence>
<dbReference type="EMBL" id="BN001307">
    <property type="protein sequence ID" value="CBF86865.1"/>
    <property type="molecule type" value="Genomic_DNA"/>
</dbReference>
<dbReference type="Proteomes" id="UP000000560">
    <property type="component" value="Chromosome VII"/>
</dbReference>
<proteinExistence type="predicted"/>
<protein>
    <submittedName>
        <fullName evidence="2">Uncharacterized protein</fullName>
    </submittedName>
</protein>
<keyword evidence="1" id="KW-1133">Transmembrane helix</keyword>
<organism evidence="2 3">
    <name type="scientific">Emericella nidulans (strain FGSC A4 / ATCC 38163 / CBS 112.46 / NRRL 194 / M139)</name>
    <name type="common">Aspergillus nidulans</name>
    <dbReference type="NCBI Taxonomy" id="227321"/>
    <lineage>
        <taxon>Eukaryota</taxon>
        <taxon>Fungi</taxon>
        <taxon>Dikarya</taxon>
        <taxon>Ascomycota</taxon>
        <taxon>Pezizomycotina</taxon>
        <taxon>Eurotiomycetes</taxon>
        <taxon>Eurotiomycetidae</taxon>
        <taxon>Eurotiales</taxon>
        <taxon>Aspergillaceae</taxon>
        <taxon>Aspergillus</taxon>
        <taxon>Aspergillus subgen. Nidulantes</taxon>
    </lineage>
</organism>
<dbReference type="HOGENOM" id="CLU_1906715_0_0_1"/>
<evidence type="ECO:0000313" key="2">
    <source>
        <dbReference type="EMBL" id="CBF86865.1"/>
    </source>
</evidence>
<dbReference type="RefSeq" id="XP_660048.1">
    <property type="nucleotide sequence ID" value="XM_654956.1"/>
</dbReference>
<accession>C8VP10</accession>
<keyword evidence="3" id="KW-1185">Reference proteome</keyword>
<evidence type="ECO:0000313" key="3">
    <source>
        <dbReference type="Proteomes" id="UP000000560"/>
    </source>
</evidence>
<dbReference type="VEuPathDB" id="FungiDB:AN2444"/>
<evidence type="ECO:0000256" key="1">
    <source>
        <dbReference type="SAM" id="Phobius"/>
    </source>
</evidence>
<dbReference type="InParanoid" id="Q5BAI6"/>
<dbReference type="GeneID" id="2874701"/>
<feature type="transmembrane region" description="Helical" evidence="1">
    <location>
        <begin position="21"/>
        <end position="46"/>
    </location>
</feature>
<dbReference type="KEGG" id="ani:ANIA_02444"/>
<gene>
    <name evidence="2" type="ORF">ANIA_02444</name>
</gene>
<accession>Q5BAI6</accession>
<feature type="transmembrane region" description="Helical" evidence="1">
    <location>
        <begin position="76"/>
        <end position="94"/>
    </location>
</feature>
<dbReference type="AlphaFoldDB" id="Q5BAI6"/>